<sequence length="61" mass="6500">MVAVPRVMGTEKHGEPNVSDPREQQELSPSDLPDDDHDDTDTAEQAPCGRRGDGPQDGEGG</sequence>
<evidence type="ECO:0000313" key="3">
    <source>
        <dbReference type="Proteomes" id="UP000198967"/>
    </source>
</evidence>
<feature type="region of interest" description="Disordered" evidence="1">
    <location>
        <begin position="1"/>
        <end position="61"/>
    </location>
</feature>
<name>A0A1G7XXF2_PSEOR</name>
<keyword evidence="3" id="KW-1185">Reference proteome</keyword>
<feature type="compositionally biased region" description="Acidic residues" evidence="1">
    <location>
        <begin position="32"/>
        <end position="42"/>
    </location>
</feature>
<gene>
    <name evidence="2" type="ORF">SAMN05216377_116118</name>
</gene>
<protein>
    <submittedName>
        <fullName evidence="2">Uncharacterized protein</fullName>
    </submittedName>
</protein>
<dbReference type="EMBL" id="FNBE01000016">
    <property type="protein sequence ID" value="SDG88716.1"/>
    <property type="molecule type" value="Genomic_DNA"/>
</dbReference>
<organism evidence="2 3">
    <name type="scientific">Pseudonocardia oroxyli</name>
    <dbReference type="NCBI Taxonomy" id="366584"/>
    <lineage>
        <taxon>Bacteria</taxon>
        <taxon>Bacillati</taxon>
        <taxon>Actinomycetota</taxon>
        <taxon>Actinomycetes</taxon>
        <taxon>Pseudonocardiales</taxon>
        <taxon>Pseudonocardiaceae</taxon>
        <taxon>Pseudonocardia</taxon>
    </lineage>
</organism>
<evidence type="ECO:0000313" key="2">
    <source>
        <dbReference type="EMBL" id="SDG88716.1"/>
    </source>
</evidence>
<dbReference type="Proteomes" id="UP000198967">
    <property type="component" value="Unassembled WGS sequence"/>
</dbReference>
<accession>A0A1G7XXF2</accession>
<evidence type="ECO:0000256" key="1">
    <source>
        <dbReference type="SAM" id="MobiDB-lite"/>
    </source>
</evidence>
<reference evidence="2 3" key="1">
    <citation type="submission" date="2016-10" db="EMBL/GenBank/DDBJ databases">
        <authorList>
            <person name="de Groot N.N."/>
        </authorList>
    </citation>
    <scope>NUCLEOTIDE SEQUENCE [LARGE SCALE GENOMIC DNA]</scope>
    <source>
        <strain evidence="2 3">CGMCC 4.3143</strain>
    </source>
</reference>
<dbReference type="AlphaFoldDB" id="A0A1G7XXF2"/>
<proteinExistence type="predicted"/>
<feature type="compositionally biased region" description="Basic and acidic residues" evidence="1">
    <location>
        <begin position="9"/>
        <end position="25"/>
    </location>
</feature>